<organism evidence="3 4">
    <name type="scientific">Candidatus Marinarcus aquaticus</name>
    <dbReference type="NCBI Taxonomy" id="2044504"/>
    <lineage>
        <taxon>Bacteria</taxon>
        <taxon>Pseudomonadati</taxon>
        <taxon>Campylobacterota</taxon>
        <taxon>Epsilonproteobacteria</taxon>
        <taxon>Campylobacterales</taxon>
        <taxon>Arcobacteraceae</taxon>
        <taxon>Candidatus Marinarcus</taxon>
    </lineage>
</organism>
<protein>
    <recommendedName>
        <fullName evidence="2">Flavinylation-associated cytochrome domain-containing protein</fullName>
    </recommendedName>
</protein>
<feature type="transmembrane region" description="Helical" evidence="1">
    <location>
        <begin position="47"/>
        <end position="70"/>
    </location>
</feature>
<sequence>MKKFISLLMLWCMLMMTYTGVMLFIAPEGRVAYWSNWSMFGLDKEQFGDLHVTFMVLFVFTTVFHIAYNIKPMFSYMKNKYKEFIFFSKPNIVALAITACFLIGTLFVSVPFSYVLQLEKNVKHYWADTLGRPPYGHAELSSLRQFSKRMGYDVKEVIQVFKEKGIVIDTPNTNLKEIAQKNSTTPAKLYDILFEALEM</sequence>
<feature type="transmembrane region" description="Helical" evidence="1">
    <location>
        <begin position="91"/>
        <end position="114"/>
    </location>
</feature>
<keyword evidence="1" id="KW-1133">Transmembrane helix</keyword>
<keyword evidence="4" id="KW-1185">Reference proteome</keyword>
<evidence type="ECO:0000313" key="4">
    <source>
        <dbReference type="Proteomes" id="UP000290657"/>
    </source>
</evidence>
<reference evidence="3 4" key="1">
    <citation type="submission" date="2017-10" db="EMBL/GenBank/DDBJ databases">
        <title>Genomics of the genus Arcobacter.</title>
        <authorList>
            <person name="Perez-Cataluna A."/>
            <person name="Figueras M.J."/>
        </authorList>
    </citation>
    <scope>NUCLEOTIDE SEQUENCE [LARGE SCALE GENOMIC DNA]</scope>
    <source>
        <strain evidence="3 4">CECT 8987</strain>
    </source>
</reference>
<dbReference type="RefSeq" id="WP_128994946.1">
    <property type="nucleotide sequence ID" value="NZ_PDKN01000001.1"/>
</dbReference>
<dbReference type="Pfam" id="PF14358">
    <property type="entry name" value="DUF4405"/>
    <property type="match status" value="1"/>
</dbReference>
<comment type="caution">
    <text evidence="3">The sequence shown here is derived from an EMBL/GenBank/DDBJ whole genome shotgun (WGS) entry which is preliminary data.</text>
</comment>
<keyword evidence="1" id="KW-0472">Membrane</keyword>
<feature type="domain" description="Flavinylation-associated cytochrome" evidence="2">
    <location>
        <begin position="4"/>
        <end position="69"/>
    </location>
</feature>
<dbReference type="InterPro" id="IPR025517">
    <property type="entry name" value="DUF4405"/>
</dbReference>
<gene>
    <name evidence="3" type="ORF">CRV04_02010</name>
</gene>
<name>A0A4Q0XXY9_9BACT</name>
<dbReference type="AlphaFoldDB" id="A0A4Q0XXY9"/>
<feature type="transmembrane region" description="Helical" evidence="1">
    <location>
        <begin position="7"/>
        <end position="27"/>
    </location>
</feature>
<keyword evidence="1" id="KW-0812">Transmembrane</keyword>
<dbReference type="EMBL" id="PDKN01000001">
    <property type="protein sequence ID" value="RXJ60811.1"/>
    <property type="molecule type" value="Genomic_DNA"/>
</dbReference>
<evidence type="ECO:0000259" key="2">
    <source>
        <dbReference type="Pfam" id="PF14358"/>
    </source>
</evidence>
<dbReference type="OrthoDB" id="9793491at2"/>
<proteinExistence type="predicted"/>
<accession>A0A4Q0XXY9</accession>
<evidence type="ECO:0000313" key="3">
    <source>
        <dbReference type="EMBL" id="RXJ60811.1"/>
    </source>
</evidence>
<evidence type="ECO:0000256" key="1">
    <source>
        <dbReference type="SAM" id="Phobius"/>
    </source>
</evidence>
<dbReference type="Proteomes" id="UP000290657">
    <property type="component" value="Unassembled WGS sequence"/>
</dbReference>